<reference evidence="3" key="1">
    <citation type="journal article" date="2019" name="Int. J. Syst. Evol. Microbiol.">
        <title>The Global Catalogue of Microorganisms (GCM) 10K type strain sequencing project: providing services to taxonomists for standard genome sequencing and annotation.</title>
        <authorList>
            <consortium name="The Broad Institute Genomics Platform"/>
            <consortium name="The Broad Institute Genome Sequencing Center for Infectious Disease"/>
            <person name="Wu L."/>
            <person name="Ma J."/>
        </authorList>
    </citation>
    <scope>NUCLEOTIDE SEQUENCE [LARGE SCALE GENOMIC DNA]</scope>
    <source>
        <strain evidence="3">CGMCC 1.12404</strain>
    </source>
</reference>
<comment type="caution">
    <text evidence="2">The sequence shown here is derived from an EMBL/GenBank/DDBJ whole genome shotgun (WGS) entry which is preliminary data.</text>
</comment>
<accession>A0ABQ1H4Q6</accession>
<keyword evidence="3" id="KW-1185">Reference proteome</keyword>
<organism evidence="2 3">
    <name type="scientific">Kroppenstedtia guangzhouensis</name>
    <dbReference type="NCBI Taxonomy" id="1274356"/>
    <lineage>
        <taxon>Bacteria</taxon>
        <taxon>Bacillati</taxon>
        <taxon>Bacillota</taxon>
        <taxon>Bacilli</taxon>
        <taxon>Bacillales</taxon>
        <taxon>Thermoactinomycetaceae</taxon>
        <taxon>Kroppenstedtia</taxon>
    </lineage>
</organism>
<dbReference type="Proteomes" id="UP000617979">
    <property type="component" value="Unassembled WGS sequence"/>
</dbReference>
<proteinExistence type="predicted"/>
<sequence length="132" mass="15965">MSEKVEPIPTWKRRTFRLTQKRDRVQKVRWIRAQNYVRQLNRQQAARQVRDLRKRVEHLFAEAKEWHGLRRARGRGLWRVQSQVLLTAITQNLKRMAISSTATARRGRRSCHHSFQRLYAPSTYPAFLHHFH</sequence>
<dbReference type="EMBL" id="BMEX01000032">
    <property type="protein sequence ID" value="GGA58500.1"/>
    <property type="molecule type" value="Genomic_DNA"/>
</dbReference>
<protein>
    <recommendedName>
        <fullName evidence="1">Transposase DDE domain-containing protein</fullName>
    </recommendedName>
</protein>
<evidence type="ECO:0000313" key="3">
    <source>
        <dbReference type="Proteomes" id="UP000617979"/>
    </source>
</evidence>
<dbReference type="InterPro" id="IPR025668">
    <property type="entry name" value="Tnp_DDE_dom"/>
</dbReference>
<feature type="domain" description="Transposase DDE" evidence="1">
    <location>
        <begin position="19"/>
        <end position="97"/>
    </location>
</feature>
<evidence type="ECO:0000259" key="1">
    <source>
        <dbReference type="Pfam" id="PF13751"/>
    </source>
</evidence>
<name>A0ABQ1H4Q6_9BACL</name>
<dbReference type="Pfam" id="PF13751">
    <property type="entry name" value="DDE_Tnp_1_6"/>
    <property type="match status" value="1"/>
</dbReference>
<gene>
    <name evidence="2" type="ORF">GCM10007416_34640</name>
</gene>
<evidence type="ECO:0000313" key="2">
    <source>
        <dbReference type="EMBL" id="GGA58500.1"/>
    </source>
</evidence>